<dbReference type="InterPro" id="IPR003805">
    <property type="entry name" value="CobS"/>
</dbReference>
<dbReference type="Pfam" id="PF02654">
    <property type="entry name" value="CobS"/>
    <property type="match status" value="1"/>
</dbReference>
<dbReference type="AlphaFoldDB" id="A0A7V4G942"/>
<evidence type="ECO:0000313" key="20">
    <source>
        <dbReference type="EMBL" id="HGS05679.1"/>
    </source>
</evidence>
<protein>
    <recommendedName>
        <fullName evidence="6 19">Adenosylcobinamide-GDP ribazoletransferase</fullName>
        <ecNumber evidence="5 19">2.7.8.26</ecNumber>
    </recommendedName>
    <alternativeName>
        <fullName evidence="16 19">Cobalamin synthase</fullName>
    </alternativeName>
    <alternativeName>
        <fullName evidence="15 19">Cobalamin-5'-phosphate synthase</fullName>
    </alternativeName>
</protein>
<evidence type="ECO:0000256" key="10">
    <source>
        <dbReference type="ARBA" id="ARBA00022692"/>
    </source>
</evidence>
<comment type="similarity">
    <text evidence="4 19">Belongs to the CobS family.</text>
</comment>
<dbReference type="EMBL" id="DSXI01000479">
    <property type="protein sequence ID" value="HGS05679.1"/>
    <property type="molecule type" value="Genomic_DNA"/>
</dbReference>
<proteinExistence type="inferred from homology"/>
<evidence type="ECO:0000256" key="17">
    <source>
        <dbReference type="ARBA" id="ARBA00048623"/>
    </source>
</evidence>
<organism evidence="20">
    <name type="scientific">Desulfobacca acetoxidans</name>
    <dbReference type="NCBI Taxonomy" id="60893"/>
    <lineage>
        <taxon>Bacteria</taxon>
        <taxon>Pseudomonadati</taxon>
        <taxon>Thermodesulfobacteriota</taxon>
        <taxon>Desulfobaccia</taxon>
        <taxon>Desulfobaccales</taxon>
        <taxon>Desulfobaccaceae</taxon>
        <taxon>Desulfobacca</taxon>
    </lineage>
</organism>
<comment type="cofactor">
    <cofactor evidence="1 19">
        <name>Mg(2+)</name>
        <dbReference type="ChEBI" id="CHEBI:18420"/>
    </cofactor>
</comment>
<evidence type="ECO:0000256" key="19">
    <source>
        <dbReference type="HAMAP-Rule" id="MF_00719"/>
    </source>
</evidence>
<comment type="pathway">
    <text evidence="3 19">Cofactor biosynthesis; adenosylcobalamin biosynthesis; adenosylcobalamin from cob(II)yrinate a,c-diamide: step 7/7.</text>
</comment>
<keyword evidence="8 19" id="KW-0169">Cobalamin biosynthesis</keyword>
<evidence type="ECO:0000256" key="9">
    <source>
        <dbReference type="ARBA" id="ARBA00022679"/>
    </source>
</evidence>
<dbReference type="GO" id="GO:0008818">
    <property type="term" value="F:cobalamin 5'-phosphate synthase activity"/>
    <property type="evidence" value="ECO:0007669"/>
    <property type="project" value="UniProtKB-UniRule"/>
</dbReference>
<keyword evidence="7 19" id="KW-1003">Cell membrane</keyword>
<feature type="transmembrane region" description="Helical" evidence="19">
    <location>
        <begin position="236"/>
        <end position="256"/>
    </location>
</feature>
<gene>
    <name evidence="19 20" type="primary">cobS</name>
    <name evidence="20" type="ORF">ENT08_08105</name>
</gene>
<keyword evidence="10 19" id="KW-0812">Transmembrane</keyword>
<evidence type="ECO:0000256" key="1">
    <source>
        <dbReference type="ARBA" id="ARBA00001946"/>
    </source>
</evidence>
<keyword evidence="13 19" id="KW-0472">Membrane</keyword>
<comment type="function">
    <text evidence="14 19">Joins adenosylcobinamide-GDP and alpha-ribazole to generate adenosylcobalamin (Ado-cobalamin). Also synthesizes adenosylcobalamin 5'-phosphate from adenosylcobinamide-GDP and alpha-ribazole 5'-phosphate.</text>
</comment>
<dbReference type="UniPathway" id="UPA00148">
    <property type="reaction ID" value="UER00238"/>
</dbReference>
<sequence>MKCTFPLALTFLTVLPWFRLGKVTPQDLARSLIWFPWVGGLLGLTFAGAGMALVRGFPPPVAAALLLTLPVLLTRGLHLDGLADTADGLGGGRTPAERLAVMKDSRLGAFGGAALVLALLLKFSLLLALLELSRWPFLVLFPVLSRWGMVFLAFLSPYARPEGGLGQAMTQGAGPGILICATAGALAWALTLGGWLGGMLLAAAGLGAALMSVWFQKKLGGITGDVLGAANEILEILVLAGAVASPFAARLFPFTFF</sequence>
<evidence type="ECO:0000256" key="8">
    <source>
        <dbReference type="ARBA" id="ARBA00022573"/>
    </source>
</evidence>
<comment type="caution">
    <text evidence="20">The sequence shown here is derived from an EMBL/GenBank/DDBJ whole genome shotgun (WGS) entry which is preliminary data.</text>
</comment>
<evidence type="ECO:0000256" key="11">
    <source>
        <dbReference type="ARBA" id="ARBA00022842"/>
    </source>
</evidence>
<dbReference type="GO" id="GO:0051073">
    <property type="term" value="F:adenosylcobinamide-GDP ribazoletransferase activity"/>
    <property type="evidence" value="ECO:0007669"/>
    <property type="project" value="UniProtKB-UniRule"/>
</dbReference>
<feature type="transmembrane region" description="Helical" evidence="19">
    <location>
        <begin position="107"/>
        <end position="129"/>
    </location>
</feature>
<evidence type="ECO:0000256" key="13">
    <source>
        <dbReference type="ARBA" id="ARBA00023136"/>
    </source>
</evidence>
<reference evidence="20" key="1">
    <citation type="journal article" date="2020" name="mSystems">
        <title>Genome- and Community-Level Interaction Insights into Carbon Utilization and Element Cycling Functions of Hydrothermarchaeota in Hydrothermal Sediment.</title>
        <authorList>
            <person name="Zhou Z."/>
            <person name="Liu Y."/>
            <person name="Xu W."/>
            <person name="Pan J."/>
            <person name="Luo Z.H."/>
            <person name="Li M."/>
        </authorList>
    </citation>
    <scope>NUCLEOTIDE SEQUENCE [LARGE SCALE GENOMIC DNA]</scope>
    <source>
        <strain evidence="20">SpSt-548</strain>
    </source>
</reference>
<evidence type="ECO:0000256" key="16">
    <source>
        <dbReference type="ARBA" id="ARBA00032853"/>
    </source>
</evidence>
<evidence type="ECO:0000256" key="2">
    <source>
        <dbReference type="ARBA" id="ARBA00004651"/>
    </source>
</evidence>
<keyword evidence="11 19" id="KW-0460">Magnesium</keyword>
<evidence type="ECO:0000256" key="7">
    <source>
        <dbReference type="ARBA" id="ARBA00022475"/>
    </source>
</evidence>
<evidence type="ECO:0000256" key="6">
    <source>
        <dbReference type="ARBA" id="ARBA00015850"/>
    </source>
</evidence>
<feature type="transmembrane region" description="Helical" evidence="19">
    <location>
        <begin position="195"/>
        <end position="215"/>
    </location>
</feature>
<dbReference type="PANTHER" id="PTHR34148">
    <property type="entry name" value="ADENOSYLCOBINAMIDE-GDP RIBAZOLETRANSFERASE"/>
    <property type="match status" value="1"/>
</dbReference>
<comment type="catalytic activity">
    <reaction evidence="17 19">
        <text>alpha-ribazole + adenosylcob(III)inamide-GDP = adenosylcob(III)alamin + GMP + H(+)</text>
        <dbReference type="Rhea" id="RHEA:16049"/>
        <dbReference type="ChEBI" id="CHEBI:10329"/>
        <dbReference type="ChEBI" id="CHEBI:15378"/>
        <dbReference type="ChEBI" id="CHEBI:18408"/>
        <dbReference type="ChEBI" id="CHEBI:58115"/>
        <dbReference type="ChEBI" id="CHEBI:60487"/>
        <dbReference type="EC" id="2.7.8.26"/>
    </reaction>
</comment>
<dbReference type="NCBIfam" id="TIGR00317">
    <property type="entry name" value="cobS"/>
    <property type="match status" value="1"/>
</dbReference>
<evidence type="ECO:0000256" key="4">
    <source>
        <dbReference type="ARBA" id="ARBA00010561"/>
    </source>
</evidence>
<feature type="transmembrane region" description="Helical" evidence="19">
    <location>
        <begin position="31"/>
        <end position="54"/>
    </location>
</feature>
<keyword evidence="9 19" id="KW-0808">Transferase</keyword>
<accession>A0A7V4G942</accession>
<evidence type="ECO:0000256" key="12">
    <source>
        <dbReference type="ARBA" id="ARBA00022989"/>
    </source>
</evidence>
<comment type="subcellular location">
    <subcellularLocation>
        <location evidence="2 19">Cell membrane</location>
        <topology evidence="2 19">Multi-pass membrane protein</topology>
    </subcellularLocation>
</comment>
<evidence type="ECO:0000256" key="3">
    <source>
        <dbReference type="ARBA" id="ARBA00004663"/>
    </source>
</evidence>
<name>A0A7V4G942_9BACT</name>
<evidence type="ECO:0000256" key="5">
    <source>
        <dbReference type="ARBA" id="ARBA00013200"/>
    </source>
</evidence>
<evidence type="ECO:0000256" key="15">
    <source>
        <dbReference type="ARBA" id="ARBA00032605"/>
    </source>
</evidence>
<evidence type="ECO:0000256" key="18">
    <source>
        <dbReference type="ARBA" id="ARBA00049504"/>
    </source>
</evidence>
<comment type="catalytic activity">
    <reaction evidence="18 19">
        <text>alpha-ribazole 5'-phosphate + adenosylcob(III)inamide-GDP = adenosylcob(III)alamin 5'-phosphate + GMP + H(+)</text>
        <dbReference type="Rhea" id="RHEA:23560"/>
        <dbReference type="ChEBI" id="CHEBI:15378"/>
        <dbReference type="ChEBI" id="CHEBI:57918"/>
        <dbReference type="ChEBI" id="CHEBI:58115"/>
        <dbReference type="ChEBI" id="CHEBI:60487"/>
        <dbReference type="ChEBI" id="CHEBI:60493"/>
        <dbReference type="EC" id="2.7.8.26"/>
    </reaction>
</comment>
<dbReference type="GO" id="GO:0009236">
    <property type="term" value="P:cobalamin biosynthetic process"/>
    <property type="evidence" value="ECO:0007669"/>
    <property type="project" value="UniProtKB-UniRule"/>
</dbReference>
<evidence type="ECO:0000256" key="14">
    <source>
        <dbReference type="ARBA" id="ARBA00025228"/>
    </source>
</evidence>
<keyword evidence="12 19" id="KW-1133">Transmembrane helix</keyword>
<dbReference type="HAMAP" id="MF_00719">
    <property type="entry name" value="CobS"/>
    <property type="match status" value="1"/>
</dbReference>
<dbReference type="GO" id="GO:0005886">
    <property type="term" value="C:plasma membrane"/>
    <property type="evidence" value="ECO:0007669"/>
    <property type="project" value="UniProtKB-SubCell"/>
</dbReference>
<dbReference type="EC" id="2.7.8.26" evidence="5 19"/>
<feature type="transmembrane region" description="Helical" evidence="19">
    <location>
        <begin position="135"/>
        <end position="156"/>
    </location>
</feature>
<dbReference type="PANTHER" id="PTHR34148:SF1">
    <property type="entry name" value="ADENOSYLCOBINAMIDE-GDP RIBAZOLETRANSFERASE"/>
    <property type="match status" value="1"/>
</dbReference>